<evidence type="ECO:0000256" key="1">
    <source>
        <dbReference type="SAM" id="Phobius"/>
    </source>
</evidence>
<keyword evidence="1" id="KW-0472">Membrane</keyword>
<dbReference type="PANTHER" id="PTHR30336:SF20">
    <property type="entry name" value="DUF218 DOMAIN-CONTAINING PROTEIN"/>
    <property type="match status" value="1"/>
</dbReference>
<evidence type="ECO:0000313" key="3">
    <source>
        <dbReference type="EMBL" id="MFC5446814.1"/>
    </source>
</evidence>
<protein>
    <submittedName>
        <fullName evidence="3">YdcF family protein</fullName>
    </submittedName>
</protein>
<dbReference type="InterPro" id="IPR014729">
    <property type="entry name" value="Rossmann-like_a/b/a_fold"/>
</dbReference>
<comment type="caution">
    <text evidence="3">The sequence shown here is derived from an EMBL/GenBank/DDBJ whole genome shotgun (WGS) entry which is preliminary data.</text>
</comment>
<keyword evidence="4" id="KW-1185">Reference proteome</keyword>
<dbReference type="Pfam" id="PF02698">
    <property type="entry name" value="DUF218"/>
    <property type="match status" value="1"/>
</dbReference>
<name>A0ABW0K0Y1_9BACL</name>
<feature type="domain" description="DUF218" evidence="2">
    <location>
        <begin position="50"/>
        <end position="164"/>
    </location>
</feature>
<dbReference type="InterPro" id="IPR003848">
    <property type="entry name" value="DUF218"/>
</dbReference>
<organism evidence="3 4">
    <name type="scientific">Paenibacillus aestuarii</name>
    <dbReference type="NCBI Taxonomy" id="516965"/>
    <lineage>
        <taxon>Bacteria</taxon>
        <taxon>Bacillati</taxon>
        <taxon>Bacillota</taxon>
        <taxon>Bacilli</taxon>
        <taxon>Bacillales</taxon>
        <taxon>Paenibacillaceae</taxon>
        <taxon>Paenibacillus</taxon>
    </lineage>
</organism>
<dbReference type="Proteomes" id="UP001596044">
    <property type="component" value="Unassembled WGS sequence"/>
</dbReference>
<evidence type="ECO:0000313" key="4">
    <source>
        <dbReference type="Proteomes" id="UP001596044"/>
    </source>
</evidence>
<dbReference type="EMBL" id="JBHSMJ010000004">
    <property type="protein sequence ID" value="MFC5446814.1"/>
    <property type="molecule type" value="Genomic_DNA"/>
</dbReference>
<accession>A0ABW0K0Y1</accession>
<dbReference type="InterPro" id="IPR051599">
    <property type="entry name" value="Cell_Envelope_Assoc"/>
</dbReference>
<keyword evidence="1" id="KW-1133">Transmembrane helix</keyword>
<dbReference type="Gene3D" id="3.40.50.620">
    <property type="entry name" value="HUPs"/>
    <property type="match status" value="1"/>
</dbReference>
<reference evidence="4" key="1">
    <citation type="journal article" date="2019" name="Int. J. Syst. Evol. Microbiol.">
        <title>The Global Catalogue of Microorganisms (GCM) 10K type strain sequencing project: providing services to taxonomists for standard genome sequencing and annotation.</title>
        <authorList>
            <consortium name="The Broad Institute Genomics Platform"/>
            <consortium name="The Broad Institute Genome Sequencing Center for Infectious Disease"/>
            <person name="Wu L."/>
            <person name="Ma J."/>
        </authorList>
    </citation>
    <scope>NUCLEOTIDE SEQUENCE [LARGE SCALE GENOMIC DNA]</scope>
    <source>
        <strain evidence="4">KACC 11904</strain>
    </source>
</reference>
<evidence type="ECO:0000259" key="2">
    <source>
        <dbReference type="Pfam" id="PF02698"/>
    </source>
</evidence>
<proteinExistence type="predicted"/>
<keyword evidence="1" id="KW-0812">Transmembrane</keyword>
<gene>
    <name evidence="3" type="ORF">ACFPOG_00925</name>
</gene>
<dbReference type="RefSeq" id="WP_270880489.1">
    <property type="nucleotide sequence ID" value="NZ_JAQFVF010000033.1"/>
</dbReference>
<dbReference type="PANTHER" id="PTHR30336">
    <property type="entry name" value="INNER MEMBRANE PROTEIN, PROBABLE PERMEASE"/>
    <property type="match status" value="1"/>
</dbReference>
<feature type="transmembrane region" description="Helical" evidence="1">
    <location>
        <begin position="12"/>
        <end position="32"/>
    </location>
</feature>
<sequence>MPRYKRMIRTMFGIIILCLIITLILYMTRYSWLHVLGNKLVVADVANKSDVIIVLGGEGGFAERSKKAAELYANGYAPTVLLTDGTFNYEHEKEINKMMSRLHALGVPESAMMLEDRAQSTFDNAKYTKQILLERGMKRALVITSDWHTMRAKLTFDKVYQRSGIQLSYIAGKSQYPLDDWWHYHDTRENVPLEWVKIVGYKLLNRA</sequence>
<dbReference type="CDD" id="cd06259">
    <property type="entry name" value="YdcF-like"/>
    <property type="match status" value="1"/>
</dbReference>